<proteinExistence type="predicted"/>
<protein>
    <submittedName>
        <fullName evidence="9">Efflux Protein</fullName>
    </submittedName>
</protein>
<feature type="transmembrane region" description="Helical" evidence="7">
    <location>
        <begin position="138"/>
        <end position="157"/>
    </location>
</feature>
<evidence type="ECO:0000256" key="4">
    <source>
        <dbReference type="ARBA" id="ARBA00022692"/>
    </source>
</evidence>
<keyword evidence="2" id="KW-0813">Transport</keyword>
<keyword evidence="3" id="KW-1003">Cell membrane</keyword>
<feature type="transmembrane region" description="Helical" evidence="7">
    <location>
        <begin position="313"/>
        <end position="336"/>
    </location>
</feature>
<keyword evidence="4 7" id="KW-0812">Transmembrane</keyword>
<dbReference type="Gene3D" id="1.20.1250.20">
    <property type="entry name" value="MFS general substrate transporter like domains"/>
    <property type="match status" value="1"/>
</dbReference>
<gene>
    <name evidence="9" type="ORF">Cs308_0368</name>
</gene>
<evidence type="ECO:0000256" key="6">
    <source>
        <dbReference type="ARBA" id="ARBA00023136"/>
    </source>
</evidence>
<feature type="transmembrane region" description="Helical" evidence="7">
    <location>
        <begin position="169"/>
        <end position="190"/>
    </location>
</feature>
<dbReference type="SUPFAM" id="SSF103473">
    <property type="entry name" value="MFS general substrate transporter"/>
    <property type="match status" value="1"/>
</dbReference>
<evidence type="ECO:0000256" key="1">
    <source>
        <dbReference type="ARBA" id="ARBA00004651"/>
    </source>
</evidence>
<name>A0A1A9HU82_9CHLA</name>
<reference evidence="10" key="1">
    <citation type="submission" date="2016-03" db="EMBL/GenBank/DDBJ databases">
        <title>Culture-independent genomics supports pathogen discovery for uncultivable bacteria within the genus Chlamydia.</title>
        <authorList>
            <person name="Taylor-Brown A."/>
            <person name="Bachmann N.L."/>
            <person name="Borel N."/>
            <person name="Polkinghorne A."/>
        </authorList>
    </citation>
    <scope>NUCLEOTIDE SEQUENCE [LARGE SCALE GENOMIC DNA]</scope>
    <source>
        <strain evidence="10">2742-308</strain>
    </source>
</reference>
<dbReference type="PROSITE" id="PS50850">
    <property type="entry name" value="MFS"/>
    <property type="match status" value="1"/>
</dbReference>
<keyword evidence="6 7" id="KW-0472">Membrane</keyword>
<dbReference type="GO" id="GO:0022857">
    <property type="term" value="F:transmembrane transporter activity"/>
    <property type="evidence" value="ECO:0007669"/>
    <property type="project" value="InterPro"/>
</dbReference>
<evidence type="ECO:0000256" key="2">
    <source>
        <dbReference type="ARBA" id="ARBA00022448"/>
    </source>
</evidence>
<feature type="transmembrane region" description="Helical" evidence="7">
    <location>
        <begin position="220"/>
        <end position="240"/>
    </location>
</feature>
<accession>A0A1A9HU82</accession>
<evidence type="ECO:0000259" key="8">
    <source>
        <dbReference type="PROSITE" id="PS50850"/>
    </source>
</evidence>
<keyword evidence="10" id="KW-1185">Reference proteome</keyword>
<dbReference type="InterPro" id="IPR036259">
    <property type="entry name" value="MFS_trans_sf"/>
</dbReference>
<evidence type="ECO:0000256" key="3">
    <source>
        <dbReference type="ARBA" id="ARBA00022475"/>
    </source>
</evidence>
<organism evidence="9 10">
    <name type="scientific">Candidatus Chlamydia sanziniae</name>
    <dbReference type="NCBI Taxonomy" id="1806891"/>
    <lineage>
        <taxon>Bacteria</taxon>
        <taxon>Pseudomonadati</taxon>
        <taxon>Chlamydiota</taxon>
        <taxon>Chlamydiia</taxon>
        <taxon>Chlamydiales</taxon>
        <taxon>Chlamydiaceae</taxon>
        <taxon>Chlamydia/Chlamydophila group</taxon>
        <taxon>Chlamydia</taxon>
    </lineage>
</organism>
<dbReference type="STRING" id="1806891.Cs308_0368"/>
<evidence type="ECO:0000313" key="10">
    <source>
        <dbReference type="Proteomes" id="UP000078162"/>
    </source>
</evidence>
<evidence type="ECO:0000256" key="7">
    <source>
        <dbReference type="SAM" id="Phobius"/>
    </source>
</evidence>
<comment type="subcellular location">
    <subcellularLocation>
        <location evidence="1">Cell membrane</location>
        <topology evidence="1">Multi-pass membrane protein</topology>
    </subcellularLocation>
</comment>
<keyword evidence="5 7" id="KW-1133">Transmembrane helix</keyword>
<dbReference type="PANTHER" id="PTHR43266:SF2">
    <property type="entry name" value="MAJOR FACILITATOR SUPERFAMILY (MFS) PROFILE DOMAIN-CONTAINING PROTEIN"/>
    <property type="match status" value="1"/>
</dbReference>
<dbReference type="EMBL" id="CP014639">
    <property type="protein sequence ID" value="ANH78539.1"/>
    <property type="molecule type" value="Genomic_DNA"/>
</dbReference>
<feature type="transmembrane region" description="Helical" evidence="7">
    <location>
        <begin position="380"/>
        <end position="400"/>
    </location>
</feature>
<dbReference type="InterPro" id="IPR020846">
    <property type="entry name" value="MFS_dom"/>
</dbReference>
<feature type="transmembrane region" description="Helical" evidence="7">
    <location>
        <begin position="43"/>
        <end position="62"/>
    </location>
</feature>
<dbReference type="InterPro" id="IPR011701">
    <property type="entry name" value="MFS"/>
</dbReference>
<dbReference type="Proteomes" id="UP000078162">
    <property type="component" value="Chromosome"/>
</dbReference>
<feature type="domain" description="Major facilitator superfamily (MFS) profile" evidence="8">
    <location>
        <begin position="5"/>
        <end position="404"/>
    </location>
</feature>
<evidence type="ECO:0000313" key="9">
    <source>
        <dbReference type="EMBL" id="ANH78539.1"/>
    </source>
</evidence>
<feature type="transmembrane region" description="Helical" evidence="7">
    <location>
        <begin position="260"/>
        <end position="277"/>
    </location>
</feature>
<dbReference type="KEGG" id="csaz:Cs308_0368"/>
<sequence>MHKKSFQALVTTHFLTIINDNLYKFLLVFFLLEGKTLTENAKILSCVSFFFALPFLLLAPLAGSLSDRYQKRNIILATRFIEIVCTLCGAYFFFIQSVLGGYIVLIIMACHTTVFGPAKMGILPEMLPLEQLSRANGIMTAATYTGSILGSCFAPILVDLTQHLHINNYIWPAMLCVVLSIISTVISFHIRPSNIKNFSQKITFASFKDLWKILKDTRQIHYLTTSIFLSAFFLLIGAYIQLEIISFVEFTLKYPKHYGGYLFPLVALGVGVGSYITGRISGKDIKLSYTPLAIIGIALVFMGLYIFSYSLTFVILFLLLLGFFGGIYQVPLHTYIQYVSPEHKRGQILAVNNFLDFFGVLVTAGVVRVLGSGLHLSPEASFLCLGWIVLAVGIWSLWLWKESVYRLFLAFILKKQLGPHLKVPKSSTAQCYFIKAGSFREVRRILAMLPKIMRGIVFILDEQLQPVWTTQLIFHCVPTVVNHLETTVEPEVWKAWAILQAERIQMMLHKLPDVGIVCLGTPENIVKFESVLLTRNIQLHHILLSHKQKGIQNCYTLSLQPN</sequence>
<dbReference type="Pfam" id="PF07690">
    <property type="entry name" value="MFS_1"/>
    <property type="match status" value="1"/>
</dbReference>
<feature type="transmembrane region" description="Helical" evidence="7">
    <location>
        <begin position="12"/>
        <end position="31"/>
    </location>
</feature>
<dbReference type="PATRIC" id="fig|1806891.3.peg.359"/>
<dbReference type="GO" id="GO:0005886">
    <property type="term" value="C:plasma membrane"/>
    <property type="evidence" value="ECO:0007669"/>
    <property type="project" value="UniProtKB-SubCell"/>
</dbReference>
<evidence type="ECO:0000256" key="5">
    <source>
        <dbReference type="ARBA" id="ARBA00022989"/>
    </source>
</evidence>
<dbReference type="PANTHER" id="PTHR43266">
    <property type="entry name" value="MACROLIDE-EFFLUX PROTEIN"/>
    <property type="match status" value="1"/>
</dbReference>
<feature type="transmembrane region" description="Helical" evidence="7">
    <location>
        <begin position="99"/>
        <end position="118"/>
    </location>
</feature>
<dbReference type="CDD" id="cd06173">
    <property type="entry name" value="MFS_MefA_like"/>
    <property type="match status" value="1"/>
</dbReference>
<dbReference type="AlphaFoldDB" id="A0A1A9HU82"/>
<feature type="transmembrane region" description="Helical" evidence="7">
    <location>
        <begin position="289"/>
        <end position="307"/>
    </location>
</feature>
<feature type="transmembrane region" description="Helical" evidence="7">
    <location>
        <begin position="348"/>
        <end position="368"/>
    </location>
</feature>